<evidence type="ECO:0000313" key="1">
    <source>
        <dbReference type="EMBL" id="EIM30118.1"/>
    </source>
</evidence>
<sequence length="39" mass="4760">MDQKRFENRVRHRDRLADLFHGQPDAVAAVSRRRWNRKA</sequence>
<keyword evidence="2" id="KW-1185">Reference proteome</keyword>
<protein>
    <submittedName>
        <fullName evidence="1">Uncharacterized protein</fullName>
    </submittedName>
</protein>
<dbReference type="HOGENOM" id="CLU_3312793_0_0_5"/>
<proteinExistence type="predicted"/>
<organism evidence="1 2">
    <name type="scientific">Microvirga lotononidis</name>
    <dbReference type="NCBI Taxonomy" id="864069"/>
    <lineage>
        <taxon>Bacteria</taxon>
        <taxon>Pseudomonadati</taxon>
        <taxon>Pseudomonadota</taxon>
        <taxon>Alphaproteobacteria</taxon>
        <taxon>Hyphomicrobiales</taxon>
        <taxon>Methylobacteriaceae</taxon>
        <taxon>Microvirga</taxon>
    </lineage>
</organism>
<gene>
    <name evidence="1" type="ORF">MicloDRAFT_00014390</name>
</gene>
<name>I4Z1M6_9HYPH</name>
<accession>I4Z1M6</accession>
<dbReference type="STRING" id="864069.MicloDRAFT_00014390"/>
<dbReference type="EMBL" id="JH660640">
    <property type="protein sequence ID" value="EIM30118.1"/>
    <property type="molecule type" value="Genomic_DNA"/>
</dbReference>
<dbReference type="Proteomes" id="UP000003947">
    <property type="component" value="Unassembled WGS sequence"/>
</dbReference>
<dbReference type="AlphaFoldDB" id="I4Z1M6"/>
<evidence type="ECO:0000313" key="2">
    <source>
        <dbReference type="Proteomes" id="UP000003947"/>
    </source>
</evidence>
<dbReference type="PATRIC" id="fig|864069.3.peg.1597"/>
<reference evidence="1 2" key="1">
    <citation type="submission" date="2012-02" db="EMBL/GenBank/DDBJ databases">
        <title>Improved High-Quality Draft sequence of Microvirga sp. WSM3557.</title>
        <authorList>
            <consortium name="US DOE Joint Genome Institute"/>
            <person name="Lucas S."/>
            <person name="Han J."/>
            <person name="Lapidus A."/>
            <person name="Cheng J.-F."/>
            <person name="Goodwin L."/>
            <person name="Pitluck S."/>
            <person name="Peters L."/>
            <person name="Zhang X."/>
            <person name="Detter J.C."/>
            <person name="Han C."/>
            <person name="Tapia R."/>
            <person name="Land M."/>
            <person name="Hauser L."/>
            <person name="Kyrpides N."/>
            <person name="Ivanova N."/>
            <person name="Pagani I."/>
            <person name="Brau L."/>
            <person name="Yates R."/>
            <person name="O'Hara G."/>
            <person name="Rui T."/>
            <person name="Howieson J."/>
            <person name="Reeve W."/>
            <person name="Woyke T."/>
        </authorList>
    </citation>
    <scope>NUCLEOTIDE SEQUENCE [LARGE SCALE GENOMIC DNA]</scope>
    <source>
        <strain evidence="1 2">WSM3557</strain>
    </source>
</reference>